<dbReference type="Pfam" id="PF24703">
    <property type="entry name" value="DUF7666"/>
    <property type="match status" value="1"/>
</dbReference>
<sequence length="290" mass="30386">MTVKGWKGFDNDLKCRGMQYEVGKTFEEPEAKACSKGLHFCENPLDVFGYYDPANSRFAEVEADGELDRDGDDSKVAATRLHIKAEIGLPGLIKAGVDYIKSRVDWDNAKESNTGDRSAATNTGDQSAATNTGDQSAATNTGDQSAATNTGYRSAATNTGDQSAATNTGYRSAATNTGYRSAATNTGDQSAATNTGDQSAATNTGYQSAATNTGYRSAAAVSGKDSVAIATGYDSKAKGSLGCAIVVLERGEWDGDTYPLLAIKAAMVDGEIIKADTFYKLQNGEFVEAE</sequence>
<reference evidence="3 4" key="1">
    <citation type="submission" date="2024-02" db="EMBL/GenBank/DDBJ databases">
        <title>A nitrogen-fixing paenibacillus bacterium.</title>
        <authorList>
            <person name="Zhang W.L."/>
            <person name="Chen S.F."/>
        </authorList>
    </citation>
    <scope>NUCLEOTIDE SEQUENCE [LARGE SCALE GENOMIC DNA]</scope>
    <source>
        <strain evidence="3 4">M1</strain>
    </source>
</reference>
<comment type="caution">
    <text evidence="3">The sequence shown here is derived from an EMBL/GenBank/DDBJ whole genome shotgun (WGS) entry which is preliminary data.</text>
</comment>
<evidence type="ECO:0000313" key="3">
    <source>
        <dbReference type="EMBL" id="MEF2965082.1"/>
    </source>
</evidence>
<dbReference type="InterPro" id="IPR056083">
    <property type="entry name" value="DUF7666"/>
</dbReference>
<proteinExistence type="predicted"/>
<keyword evidence="4" id="KW-1185">Reference proteome</keyword>
<evidence type="ECO:0000313" key="4">
    <source>
        <dbReference type="Proteomes" id="UP001306950"/>
    </source>
</evidence>
<name>A0ABU7VMV1_9BACL</name>
<accession>A0ABU7VMV1</accession>
<dbReference type="Proteomes" id="UP001306950">
    <property type="component" value="Unassembled WGS sequence"/>
</dbReference>
<feature type="domain" description="DUF7666" evidence="2">
    <location>
        <begin position="3"/>
        <end position="95"/>
    </location>
</feature>
<evidence type="ECO:0000256" key="1">
    <source>
        <dbReference type="SAM" id="MobiDB-lite"/>
    </source>
</evidence>
<feature type="region of interest" description="Disordered" evidence="1">
    <location>
        <begin position="109"/>
        <end position="168"/>
    </location>
</feature>
<organism evidence="3 4">
    <name type="scientific">Paenibacillus haidiansis</name>
    <dbReference type="NCBI Taxonomy" id="1574488"/>
    <lineage>
        <taxon>Bacteria</taxon>
        <taxon>Bacillati</taxon>
        <taxon>Bacillota</taxon>
        <taxon>Bacilli</taxon>
        <taxon>Bacillales</taxon>
        <taxon>Paenibacillaceae</taxon>
        <taxon>Paenibacillus</taxon>
    </lineage>
</organism>
<dbReference type="EMBL" id="JAZHPZ010000002">
    <property type="protein sequence ID" value="MEF2965082.1"/>
    <property type="molecule type" value="Genomic_DNA"/>
</dbReference>
<protein>
    <recommendedName>
        <fullName evidence="2">DUF7666 domain-containing protein</fullName>
    </recommendedName>
</protein>
<gene>
    <name evidence="3" type="ORF">V3851_04495</name>
</gene>
<feature type="compositionally biased region" description="Polar residues" evidence="1">
    <location>
        <begin position="115"/>
        <end position="168"/>
    </location>
</feature>
<dbReference type="RefSeq" id="WP_331845324.1">
    <property type="nucleotide sequence ID" value="NZ_JAZHPZ010000002.1"/>
</dbReference>
<feature type="region of interest" description="Disordered" evidence="1">
    <location>
        <begin position="180"/>
        <end position="202"/>
    </location>
</feature>
<evidence type="ECO:0000259" key="2">
    <source>
        <dbReference type="Pfam" id="PF24703"/>
    </source>
</evidence>